<gene>
    <name evidence="2" type="ORF">FOT42_003350</name>
</gene>
<dbReference type="RefSeq" id="WP_151889141.1">
    <property type="nucleotide sequence ID" value="NZ_VNIK02000001.1"/>
</dbReference>
<dbReference type="InterPro" id="IPR029032">
    <property type="entry name" value="AhpD-like"/>
</dbReference>
<dbReference type="Proteomes" id="UP000319204">
    <property type="component" value="Unassembled WGS sequence"/>
</dbReference>
<dbReference type="EMBL" id="VNIK02000001">
    <property type="protein sequence ID" value="KAB5491999.1"/>
    <property type="molecule type" value="Genomic_DNA"/>
</dbReference>
<feature type="domain" description="Carboxymuconolactone decarboxylase-like" evidence="1">
    <location>
        <begin position="12"/>
        <end position="82"/>
    </location>
</feature>
<organism evidence="2 3">
    <name type="scientific">Flagellimonas hadalis</name>
    <dbReference type="NCBI Taxonomy" id="2597517"/>
    <lineage>
        <taxon>Bacteria</taxon>
        <taxon>Pseudomonadati</taxon>
        <taxon>Bacteroidota</taxon>
        <taxon>Flavobacteriia</taxon>
        <taxon>Flavobacteriales</taxon>
        <taxon>Flavobacteriaceae</taxon>
        <taxon>Flagellimonas</taxon>
    </lineage>
</organism>
<dbReference type="Pfam" id="PF02627">
    <property type="entry name" value="CMD"/>
    <property type="match status" value="1"/>
</dbReference>
<accession>A0A5N5IWY1</accession>
<dbReference type="InterPro" id="IPR003779">
    <property type="entry name" value="CMD-like"/>
</dbReference>
<dbReference type="PANTHER" id="PTHR34846:SF10">
    <property type="entry name" value="CYTOPLASMIC PROTEIN"/>
    <property type="match status" value="1"/>
</dbReference>
<proteinExistence type="predicted"/>
<protein>
    <submittedName>
        <fullName evidence="2">Carboxymuconolactone decarboxylase family protein</fullName>
    </submittedName>
</protein>
<evidence type="ECO:0000313" key="2">
    <source>
        <dbReference type="EMBL" id="KAB5491999.1"/>
    </source>
</evidence>
<dbReference type="PANTHER" id="PTHR34846">
    <property type="entry name" value="4-CARBOXYMUCONOLACTONE DECARBOXYLASE FAMILY PROTEIN (AFU_ORTHOLOGUE AFUA_6G11590)"/>
    <property type="match status" value="1"/>
</dbReference>
<comment type="caution">
    <text evidence="2">The sequence shown here is derived from an EMBL/GenBank/DDBJ whole genome shotgun (WGS) entry which is preliminary data.</text>
</comment>
<dbReference type="OrthoDB" id="9801997at2"/>
<name>A0A5N5IWY1_9FLAO</name>
<sequence>MEKRIQIDVAEPLAFKAMFGLEKYIQQSQLDIIHYELIKIRASQLNGCAFCINMHTKDALKMGVDPQRLFLLDAWWDTELYSEEEQIILKMTEEITLVHQEGLSQETYNRAVQLFDEHYFAQIVMAIVTINAWNRISISTHKPLQD</sequence>
<keyword evidence="3" id="KW-1185">Reference proteome</keyword>
<dbReference type="InterPro" id="IPR004675">
    <property type="entry name" value="AhpD_core"/>
</dbReference>
<dbReference type="NCBIfam" id="TIGR00778">
    <property type="entry name" value="ahpD_dom"/>
    <property type="match status" value="1"/>
</dbReference>
<evidence type="ECO:0000313" key="3">
    <source>
        <dbReference type="Proteomes" id="UP000319204"/>
    </source>
</evidence>
<dbReference type="Gene3D" id="1.20.1290.10">
    <property type="entry name" value="AhpD-like"/>
    <property type="match status" value="1"/>
</dbReference>
<evidence type="ECO:0000259" key="1">
    <source>
        <dbReference type="Pfam" id="PF02627"/>
    </source>
</evidence>
<dbReference type="GO" id="GO:0051920">
    <property type="term" value="F:peroxiredoxin activity"/>
    <property type="evidence" value="ECO:0007669"/>
    <property type="project" value="InterPro"/>
</dbReference>
<dbReference type="SUPFAM" id="SSF69118">
    <property type="entry name" value="AhpD-like"/>
    <property type="match status" value="1"/>
</dbReference>
<reference evidence="2" key="1">
    <citation type="submission" date="2019-10" db="EMBL/GenBank/DDBJ databases">
        <title>Muricauda hadale sp. nov., a piezophilic bacterium isolated from hadopelagic water of the Mariana Trench.</title>
        <authorList>
            <person name="Wei Y."/>
        </authorList>
    </citation>
    <scope>NUCLEOTIDE SEQUENCE [LARGE SCALE GENOMIC DNA]</scope>
    <source>
        <strain evidence="2">MT-229</strain>
    </source>
</reference>
<dbReference type="AlphaFoldDB" id="A0A5N5IWY1"/>